<evidence type="ECO:0000313" key="2">
    <source>
        <dbReference type="EMBL" id="KAH7137759.1"/>
    </source>
</evidence>
<gene>
    <name evidence="2" type="ORF">EDB81DRAFT_617977</name>
</gene>
<feature type="compositionally biased region" description="Polar residues" evidence="1">
    <location>
        <begin position="90"/>
        <end position="101"/>
    </location>
</feature>
<evidence type="ECO:0000313" key="3">
    <source>
        <dbReference type="Proteomes" id="UP000738349"/>
    </source>
</evidence>
<dbReference type="EMBL" id="JAGMUV010000012">
    <property type="protein sequence ID" value="KAH7137759.1"/>
    <property type="molecule type" value="Genomic_DNA"/>
</dbReference>
<dbReference type="OrthoDB" id="5011115at2759"/>
<protein>
    <submittedName>
        <fullName evidence="2">Uncharacterized protein</fullName>
    </submittedName>
</protein>
<dbReference type="Proteomes" id="UP000738349">
    <property type="component" value="Unassembled WGS sequence"/>
</dbReference>
<name>A0A9P9EIJ6_9HYPO</name>
<accession>A0A9P9EIJ6</accession>
<dbReference type="AlphaFoldDB" id="A0A9P9EIJ6"/>
<reference evidence="2" key="1">
    <citation type="journal article" date="2021" name="Nat. Commun.">
        <title>Genetic determinants of endophytism in the Arabidopsis root mycobiome.</title>
        <authorList>
            <person name="Mesny F."/>
            <person name="Miyauchi S."/>
            <person name="Thiergart T."/>
            <person name="Pickel B."/>
            <person name="Atanasova L."/>
            <person name="Karlsson M."/>
            <person name="Huettel B."/>
            <person name="Barry K.W."/>
            <person name="Haridas S."/>
            <person name="Chen C."/>
            <person name="Bauer D."/>
            <person name="Andreopoulos W."/>
            <person name="Pangilinan J."/>
            <person name="LaButti K."/>
            <person name="Riley R."/>
            <person name="Lipzen A."/>
            <person name="Clum A."/>
            <person name="Drula E."/>
            <person name="Henrissat B."/>
            <person name="Kohler A."/>
            <person name="Grigoriev I.V."/>
            <person name="Martin F.M."/>
            <person name="Hacquard S."/>
        </authorList>
    </citation>
    <scope>NUCLEOTIDE SEQUENCE</scope>
    <source>
        <strain evidence="2">MPI-CAGE-AT-0147</strain>
    </source>
</reference>
<feature type="region of interest" description="Disordered" evidence="1">
    <location>
        <begin position="80"/>
        <end position="121"/>
    </location>
</feature>
<comment type="caution">
    <text evidence="2">The sequence shown here is derived from an EMBL/GenBank/DDBJ whole genome shotgun (WGS) entry which is preliminary data.</text>
</comment>
<feature type="non-terminal residue" evidence="2">
    <location>
        <position position="121"/>
    </location>
</feature>
<organism evidence="2 3">
    <name type="scientific">Dactylonectria macrodidyma</name>
    <dbReference type="NCBI Taxonomy" id="307937"/>
    <lineage>
        <taxon>Eukaryota</taxon>
        <taxon>Fungi</taxon>
        <taxon>Dikarya</taxon>
        <taxon>Ascomycota</taxon>
        <taxon>Pezizomycotina</taxon>
        <taxon>Sordariomycetes</taxon>
        <taxon>Hypocreomycetidae</taxon>
        <taxon>Hypocreales</taxon>
        <taxon>Nectriaceae</taxon>
        <taxon>Dactylonectria</taxon>
    </lineage>
</organism>
<proteinExistence type="predicted"/>
<sequence length="121" mass="13671">MEGSQIYTCWVPSRRKGHQLVRSAHVTFYEKVGETEYLTETEHGVEPTIRTNRAPISSRPLSVMEQIKTPSSYQSEVNNLQHAGVHNPQHEQTTASKTSVQLPDPRKGEITEPKTMTEALQ</sequence>
<keyword evidence="3" id="KW-1185">Reference proteome</keyword>
<evidence type="ECO:0000256" key="1">
    <source>
        <dbReference type="SAM" id="MobiDB-lite"/>
    </source>
</evidence>